<sequence length="430" mass="46304">MRQTIILSRLSTEIFLQIWEFVMPTARKPQSILLFVAFIVFIDMVGIGLILPVMPSLIGGLSGATIDRAAEIGGWLLFAYATMQFLFAPVIGGLSDRFGRRPVLLVTLFLLGLDYAIMAWAPDLVWLFIGRIISGIMGASWAAANSCVADVASPKERGKFFGILGGAGAFGFVIGPGIGGLLGQYGDRLPFIAAAILALLGALIGLFILQETLPPEKRRSFSLTRANPLGSIIQMARTPLVIGFLSSIFVLQLAAQAQIAVWAYWLIERFSWSVLQIGISVAIYGLLIAIVQGGLTGLAIARFGERRTGLFGLMFAMPAYLCFAFATQEWMVYFGIVIGAMSGFAFPAMQQMMSSRISENAQGELQGAVASMISLTSIFGPVMMTAIFAAWADDTGYYFPGAPFLVGTVLMGLSLLIYAVTARRFYSAPA</sequence>
<feature type="transmembrane region" description="Helical" evidence="8">
    <location>
        <begin position="72"/>
        <end position="91"/>
    </location>
</feature>
<dbReference type="InterPro" id="IPR036259">
    <property type="entry name" value="MFS_trans_sf"/>
</dbReference>
<feature type="transmembrane region" description="Helical" evidence="8">
    <location>
        <begin position="128"/>
        <end position="148"/>
    </location>
</feature>
<feature type="transmembrane region" description="Helical" evidence="8">
    <location>
        <begin position="369"/>
        <end position="391"/>
    </location>
</feature>
<dbReference type="GO" id="GO:0016020">
    <property type="term" value="C:membrane"/>
    <property type="evidence" value="ECO:0007669"/>
    <property type="project" value="UniProtKB-SubCell"/>
</dbReference>
<protein>
    <submittedName>
        <fullName evidence="10">MFS transporter, DHA1 family, tetracycline resistance protein</fullName>
    </submittedName>
</protein>
<evidence type="ECO:0000313" key="10">
    <source>
        <dbReference type="EMBL" id="SIN59563.1"/>
    </source>
</evidence>
<feature type="transmembrane region" description="Helical" evidence="8">
    <location>
        <begin position="277"/>
        <end position="301"/>
    </location>
</feature>
<reference evidence="11" key="1">
    <citation type="submission" date="2016-11" db="EMBL/GenBank/DDBJ databases">
        <authorList>
            <person name="Varghese N."/>
            <person name="Submissions S."/>
        </authorList>
    </citation>
    <scope>NUCLEOTIDE SEQUENCE [LARGE SCALE GENOMIC DNA]</scope>
    <source>
        <strain evidence="11">DSM 22363</strain>
    </source>
</reference>
<dbReference type="CDD" id="cd17388">
    <property type="entry name" value="MFS_TetA"/>
    <property type="match status" value="1"/>
</dbReference>
<keyword evidence="7 8" id="KW-0472">Membrane</keyword>
<dbReference type="PANTHER" id="PTHR23504:SF15">
    <property type="entry name" value="MAJOR FACILITATOR SUPERFAMILY (MFS) PROFILE DOMAIN-CONTAINING PROTEIN"/>
    <property type="match status" value="1"/>
</dbReference>
<feature type="transmembrane region" description="Helical" evidence="8">
    <location>
        <begin position="240"/>
        <end position="265"/>
    </location>
</feature>
<evidence type="ECO:0000256" key="8">
    <source>
        <dbReference type="SAM" id="Phobius"/>
    </source>
</evidence>
<keyword evidence="6 8" id="KW-1133">Transmembrane helix</keyword>
<feature type="transmembrane region" description="Helical" evidence="8">
    <location>
        <begin position="103"/>
        <end position="122"/>
    </location>
</feature>
<evidence type="ECO:0000256" key="2">
    <source>
        <dbReference type="ARBA" id="ARBA00004141"/>
    </source>
</evidence>
<dbReference type="InterPro" id="IPR005829">
    <property type="entry name" value="Sugar_transporter_CS"/>
</dbReference>
<evidence type="ECO:0000256" key="4">
    <source>
        <dbReference type="ARBA" id="ARBA00022448"/>
    </source>
</evidence>
<feature type="transmembrane region" description="Helical" evidence="8">
    <location>
        <begin position="308"/>
        <end position="326"/>
    </location>
</feature>
<name>A0A1N6CLV9_9SPHN</name>
<dbReference type="InterPro" id="IPR001958">
    <property type="entry name" value="Tet-R_TetA/multi-R_MdtG-like"/>
</dbReference>
<keyword evidence="4" id="KW-0813">Transport</keyword>
<feature type="transmembrane region" description="Helical" evidence="8">
    <location>
        <begin position="397"/>
        <end position="420"/>
    </location>
</feature>
<evidence type="ECO:0000313" key="11">
    <source>
        <dbReference type="Proteomes" id="UP000185192"/>
    </source>
</evidence>
<gene>
    <name evidence="10" type="ORF">SAMN02745824_0091</name>
</gene>
<evidence type="ECO:0000256" key="5">
    <source>
        <dbReference type="ARBA" id="ARBA00022692"/>
    </source>
</evidence>
<feature type="domain" description="Major facilitator superfamily (MFS) profile" evidence="9">
    <location>
        <begin position="32"/>
        <end position="426"/>
    </location>
</feature>
<feature type="transmembrane region" description="Helical" evidence="8">
    <location>
        <begin position="160"/>
        <end position="183"/>
    </location>
</feature>
<accession>A0A1N6CLV9</accession>
<comment type="function">
    <text evidence="1">Resistance to tetracycline by an active tetracycline efflux. This is an energy-dependent process that decreases the accumulation of the antibiotic in whole cells. This protein functions as a metal-tetracycline/H(+) antiporter.</text>
</comment>
<proteinExistence type="inferred from homology"/>
<evidence type="ECO:0000256" key="1">
    <source>
        <dbReference type="ARBA" id="ARBA00003279"/>
    </source>
</evidence>
<dbReference type="InterPro" id="IPR020846">
    <property type="entry name" value="MFS_dom"/>
</dbReference>
<dbReference type="PROSITE" id="PS00216">
    <property type="entry name" value="SUGAR_TRANSPORT_1"/>
    <property type="match status" value="1"/>
</dbReference>
<evidence type="ECO:0000256" key="3">
    <source>
        <dbReference type="ARBA" id="ARBA00007520"/>
    </source>
</evidence>
<dbReference type="InterPro" id="IPR011701">
    <property type="entry name" value="MFS"/>
</dbReference>
<dbReference type="SUPFAM" id="SSF103473">
    <property type="entry name" value="MFS general substrate transporter"/>
    <property type="match status" value="1"/>
</dbReference>
<dbReference type="EMBL" id="FSQW01000001">
    <property type="protein sequence ID" value="SIN59563.1"/>
    <property type="molecule type" value="Genomic_DNA"/>
</dbReference>
<dbReference type="AlphaFoldDB" id="A0A1N6CLV9"/>
<feature type="transmembrane region" description="Helical" evidence="8">
    <location>
        <begin position="189"/>
        <end position="209"/>
    </location>
</feature>
<dbReference type="STRING" id="1123272.SAMN02745824_0091"/>
<dbReference type="PRINTS" id="PR01035">
    <property type="entry name" value="TCRTETA"/>
</dbReference>
<dbReference type="Pfam" id="PF07690">
    <property type="entry name" value="MFS_1"/>
    <property type="match status" value="1"/>
</dbReference>
<evidence type="ECO:0000256" key="7">
    <source>
        <dbReference type="ARBA" id="ARBA00023136"/>
    </source>
</evidence>
<dbReference type="Gene3D" id="1.20.1250.20">
    <property type="entry name" value="MFS general substrate transporter like domains"/>
    <property type="match status" value="1"/>
</dbReference>
<feature type="transmembrane region" description="Helical" evidence="8">
    <location>
        <begin position="332"/>
        <end position="349"/>
    </location>
</feature>
<keyword evidence="11" id="KW-1185">Reference proteome</keyword>
<keyword evidence="5 8" id="KW-0812">Transmembrane</keyword>
<organism evidence="10 11">
    <name type="scientific">Parasphingorhabdus marina DSM 22363</name>
    <dbReference type="NCBI Taxonomy" id="1123272"/>
    <lineage>
        <taxon>Bacteria</taxon>
        <taxon>Pseudomonadati</taxon>
        <taxon>Pseudomonadota</taxon>
        <taxon>Alphaproteobacteria</taxon>
        <taxon>Sphingomonadales</taxon>
        <taxon>Sphingomonadaceae</taxon>
        <taxon>Parasphingorhabdus</taxon>
    </lineage>
</organism>
<dbReference type="GO" id="GO:0022857">
    <property type="term" value="F:transmembrane transporter activity"/>
    <property type="evidence" value="ECO:0007669"/>
    <property type="project" value="InterPro"/>
</dbReference>
<comment type="subcellular location">
    <subcellularLocation>
        <location evidence="2">Membrane</location>
        <topology evidence="2">Multi-pass membrane protein</topology>
    </subcellularLocation>
</comment>
<dbReference type="PANTHER" id="PTHR23504">
    <property type="entry name" value="MAJOR FACILITATOR SUPERFAMILY DOMAIN-CONTAINING PROTEIN 10"/>
    <property type="match status" value="1"/>
</dbReference>
<comment type="similarity">
    <text evidence="3">Belongs to the major facilitator superfamily. TCR/Tet family.</text>
</comment>
<dbReference type="PROSITE" id="PS50850">
    <property type="entry name" value="MFS"/>
    <property type="match status" value="1"/>
</dbReference>
<evidence type="ECO:0000256" key="6">
    <source>
        <dbReference type="ARBA" id="ARBA00022989"/>
    </source>
</evidence>
<feature type="transmembrane region" description="Helical" evidence="8">
    <location>
        <begin position="32"/>
        <end position="52"/>
    </location>
</feature>
<dbReference type="Proteomes" id="UP000185192">
    <property type="component" value="Unassembled WGS sequence"/>
</dbReference>
<evidence type="ECO:0000259" key="9">
    <source>
        <dbReference type="PROSITE" id="PS50850"/>
    </source>
</evidence>